<dbReference type="Proteomes" id="UP000463051">
    <property type="component" value="Unassembled WGS sequence"/>
</dbReference>
<accession>A0A7X2H5E9</accession>
<gene>
    <name evidence="1" type="ORF">GJB61_08625</name>
</gene>
<evidence type="ECO:0000313" key="1">
    <source>
        <dbReference type="EMBL" id="MRN53058.1"/>
    </source>
</evidence>
<reference evidence="1 2" key="1">
    <citation type="submission" date="2019-11" db="EMBL/GenBank/DDBJ databases">
        <title>Paenibacillus monticola sp. nov., a novel PGPR strain isolated from mountain sample in China.</title>
        <authorList>
            <person name="Zhao Q."/>
            <person name="Li H.-P."/>
            <person name="Zhang J.-L."/>
        </authorList>
    </citation>
    <scope>NUCLEOTIDE SEQUENCE [LARGE SCALE GENOMIC DNA]</scope>
    <source>
        <strain evidence="1 2">LC-T2</strain>
    </source>
</reference>
<sequence>MTAALTTFVFKGEVEKVIDLDISLSISAGECLELLKSVHWLPDHWKFRCEVSSTGEEWTELEHHVVLAEVIQGDGAIIRILPY</sequence>
<evidence type="ECO:0000313" key="2">
    <source>
        <dbReference type="Proteomes" id="UP000463051"/>
    </source>
</evidence>
<dbReference type="RefSeq" id="WP_154118032.1">
    <property type="nucleotide sequence ID" value="NZ_WJXB01000002.1"/>
</dbReference>
<keyword evidence="2" id="KW-1185">Reference proteome</keyword>
<dbReference type="EMBL" id="WJXB01000002">
    <property type="protein sequence ID" value="MRN53058.1"/>
    <property type="molecule type" value="Genomic_DNA"/>
</dbReference>
<organism evidence="1 2">
    <name type="scientific">Paenibacillus monticola</name>
    <dbReference type="NCBI Taxonomy" id="2666075"/>
    <lineage>
        <taxon>Bacteria</taxon>
        <taxon>Bacillati</taxon>
        <taxon>Bacillota</taxon>
        <taxon>Bacilli</taxon>
        <taxon>Bacillales</taxon>
        <taxon>Paenibacillaceae</taxon>
        <taxon>Paenibacillus</taxon>
    </lineage>
</organism>
<proteinExistence type="predicted"/>
<dbReference type="AlphaFoldDB" id="A0A7X2H5E9"/>
<comment type="caution">
    <text evidence="1">The sequence shown here is derived from an EMBL/GenBank/DDBJ whole genome shotgun (WGS) entry which is preliminary data.</text>
</comment>
<protein>
    <submittedName>
        <fullName evidence="1">Uncharacterized protein</fullName>
    </submittedName>
</protein>
<name>A0A7X2H5E9_9BACL</name>